<dbReference type="PRINTS" id="PR00039">
    <property type="entry name" value="HTHLYSR"/>
</dbReference>
<dbReference type="FunFam" id="3.40.190.10:FF:000017">
    <property type="entry name" value="Glycine cleavage system transcriptional activator"/>
    <property type="match status" value="1"/>
</dbReference>
<dbReference type="RefSeq" id="WP_049743896.1">
    <property type="nucleotide sequence ID" value="NZ_CP012150.1"/>
</dbReference>
<keyword evidence="2" id="KW-0805">Transcription regulation</keyword>
<dbReference type="PROSITE" id="PS50931">
    <property type="entry name" value="HTH_LYSR"/>
    <property type="match status" value="1"/>
</dbReference>
<evidence type="ECO:0000313" key="7">
    <source>
        <dbReference type="Proteomes" id="UP000062255"/>
    </source>
</evidence>
<accession>A0A0K0X2G7</accession>
<dbReference type="GO" id="GO:0043565">
    <property type="term" value="F:sequence-specific DNA binding"/>
    <property type="evidence" value="ECO:0007669"/>
    <property type="project" value="TreeGrafter"/>
</dbReference>
<dbReference type="Pfam" id="PF03466">
    <property type="entry name" value="LysR_substrate"/>
    <property type="match status" value="1"/>
</dbReference>
<dbReference type="GO" id="GO:0006351">
    <property type="term" value="P:DNA-templated transcription"/>
    <property type="evidence" value="ECO:0007669"/>
    <property type="project" value="TreeGrafter"/>
</dbReference>
<evidence type="ECO:0000256" key="1">
    <source>
        <dbReference type="ARBA" id="ARBA00009437"/>
    </source>
</evidence>
<dbReference type="EMBL" id="CP012150">
    <property type="protein sequence ID" value="AKS31488.1"/>
    <property type="molecule type" value="Genomic_DNA"/>
</dbReference>
<evidence type="ECO:0000256" key="4">
    <source>
        <dbReference type="ARBA" id="ARBA00023163"/>
    </source>
</evidence>
<protein>
    <submittedName>
        <fullName evidence="6">LysR family transcriptional regulator</fullName>
    </submittedName>
</protein>
<dbReference type="Gene3D" id="1.10.10.10">
    <property type="entry name" value="Winged helix-like DNA-binding domain superfamily/Winged helix DNA-binding domain"/>
    <property type="match status" value="1"/>
</dbReference>
<dbReference type="CDD" id="cd08432">
    <property type="entry name" value="PBP2_GcdR_TrpI_HvrB_AmpR_like"/>
    <property type="match status" value="1"/>
</dbReference>
<dbReference type="InterPro" id="IPR036388">
    <property type="entry name" value="WH-like_DNA-bd_sf"/>
</dbReference>
<dbReference type="SUPFAM" id="SSF53850">
    <property type="entry name" value="Periplasmic binding protein-like II"/>
    <property type="match status" value="1"/>
</dbReference>
<dbReference type="InterPro" id="IPR000847">
    <property type="entry name" value="LysR_HTH_N"/>
</dbReference>
<dbReference type="PATRIC" id="fig|134601.6.peg.1216"/>
<dbReference type="Gene3D" id="3.40.190.10">
    <property type="entry name" value="Periplasmic binding protein-like II"/>
    <property type="match status" value="2"/>
</dbReference>
<dbReference type="PANTHER" id="PTHR30537:SF74">
    <property type="entry name" value="HTH-TYPE TRANSCRIPTIONAL REGULATOR TRPI"/>
    <property type="match status" value="1"/>
</dbReference>
<evidence type="ECO:0000313" key="6">
    <source>
        <dbReference type="EMBL" id="AKS31488.1"/>
    </source>
</evidence>
<dbReference type="GO" id="GO:0003700">
    <property type="term" value="F:DNA-binding transcription factor activity"/>
    <property type="evidence" value="ECO:0007669"/>
    <property type="project" value="InterPro"/>
</dbReference>
<proteinExistence type="inferred from homology"/>
<comment type="similarity">
    <text evidence="1">Belongs to the LysR transcriptional regulatory family.</text>
</comment>
<dbReference type="InterPro" id="IPR036390">
    <property type="entry name" value="WH_DNA-bd_sf"/>
</dbReference>
<dbReference type="SUPFAM" id="SSF46785">
    <property type="entry name" value="Winged helix' DNA-binding domain"/>
    <property type="match status" value="1"/>
</dbReference>
<feature type="domain" description="HTH lysR-type" evidence="5">
    <location>
        <begin position="14"/>
        <end position="65"/>
    </location>
</feature>
<dbReference type="PANTHER" id="PTHR30537">
    <property type="entry name" value="HTH-TYPE TRANSCRIPTIONAL REGULATOR"/>
    <property type="match status" value="1"/>
</dbReference>
<dbReference type="InterPro" id="IPR005119">
    <property type="entry name" value="LysR_subst-bd"/>
</dbReference>
<evidence type="ECO:0000256" key="2">
    <source>
        <dbReference type="ARBA" id="ARBA00023015"/>
    </source>
</evidence>
<dbReference type="InterPro" id="IPR058163">
    <property type="entry name" value="LysR-type_TF_proteobact-type"/>
</dbReference>
<dbReference type="AlphaFoldDB" id="A0A0K0X2G7"/>
<dbReference type="Pfam" id="PF00126">
    <property type="entry name" value="HTH_1"/>
    <property type="match status" value="1"/>
</dbReference>
<sequence length="295" mass="32158">MARRDQLPPLNPTRVFEVTGRLLSVSKAAAELSVTPAAVSRQVRALERFLDVRLFNRVPGGLELTPAGARYLAEIGPLFAALEKATESVRPGARGTTLKIRSPATFAVRWLIPRFASFHRLHPDIDVQLTTSPAPIDLDREDLDAGVQLGDGDWPGVRTQPLIPNELVPVVAPHVRAALTDPGALVNATLLHSLARIDDWARWLAAAGVDTSTAHSGMKYETSLLAYQAAIEGHGVAIAQKALVEKELADGSLVMPFDFILDEGRRTYYFVWHAHRRPSAALSAFREWLTSAVGN</sequence>
<dbReference type="STRING" id="134601.AFA91_05865"/>
<keyword evidence="4" id="KW-0804">Transcription</keyword>
<reference evidence="6 7" key="1">
    <citation type="submission" date="2015-07" db="EMBL/GenBank/DDBJ databases">
        <title>Complete genome sequence of Mycobacterium goodii X7B, a facultative thermophilic biodesulfurizing bacterium.</title>
        <authorList>
            <person name="Yu B."/>
            <person name="Li F."/>
            <person name="Xu P."/>
        </authorList>
    </citation>
    <scope>NUCLEOTIDE SEQUENCE [LARGE SCALE GENOMIC DNA]</scope>
    <source>
        <strain evidence="6 7">X7B</strain>
    </source>
</reference>
<name>A0A0K0X2G7_MYCGD</name>
<keyword evidence="3" id="KW-0238">DNA-binding</keyword>
<dbReference type="KEGG" id="mgo:AFA91_05865"/>
<organism evidence="6 7">
    <name type="scientific">Mycolicibacterium goodii</name>
    <name type="common">Mycobacterium goodii</name>
    <dbReference type="NCBI Taxonomy" id="134601"/>
    <lineage>
        <taxon>Bacteria</taxon>
        <taxon>Bacillati</taxon>
        <taxon>Actinomycetota</taxon>
        <taxon>Actinomycetes</taxon>
        <taxon>Mycobacteriales</taxon>
        <taxon>Mycobacteriaceae</taxon>
        <taxon>Mycolicibacterium</taxon>
    </lineage>
</organism>
<evidence type="ECO:0000259" key="5">
    <source>
        <dbReference type="PROSITE" id="PS50931"/>
    </source>
</evidence>
<evidence type="ECO:0000256" key="3">
    <source>
        <dbReference type="ARBA" id="ARBA00023125"/>
    </source>
</evidence>
<dbReference type="Proteomes" id="UP000062255">
    <property type="component" value="Chromosome"/>
</dbReference>
<gene>
    <name evidence="6" type="ORF">AFA91_05865</name>
</gene>